<dbReference type="EMBL" id="CADCXU010022224">
    <property type="protein sequence ID" value="CAB0009772.1"/>
    <property type="molecule type" value="Genomic_DNA"/>
</dbReference>
<proteinExistence type="predicted"/>
<feature type="region of interest" description="Disordered" evidence="1">
    <location>
        <begin position="128"/>
        <end position="283"/>
    </location>
</feature>
<name>A0A6H5H2L6_9HEMI</name>
<dbReference type="AlphaFoldDB" id="A0A6H5H2L6"/>
<evidence type="ECO:0000256" key="1">
    <source>
        <dbReference type="SAM" id="MobiDB-lite"/>
    </source>
</evidence>
<reference evidence="2 3" key="1">
    <citation type="submission" date="2020-02" db="EMBL/GenBank/DDBJ databases">
        <authorList>
            <person name="Ferguson B K."/>
        </authorList>
    </citation>
    <scope>NUCLEOTIDE SEQUENCE [LARGE SCALE GENOMIC DNA]</scope>
</reference>
<feature type="compositionally biased region" description="Basic residues" evidence="1">
    <location>
        <begin position="192"/>
        <end position="212"/>
    </location>
</feature>
<evidence type="ECO:0000313" key="2">
    <source>
        <dbReference type="EMBL" id="CAB0009772.1"/>
    </source>
</evidence>
<dbReference type="Proteomes" id="UP000479000">
    <property type="component" value="Unassembled WGS sequence"/>
</dbReference>
<gene>
    <name evidence="2" type="ORF">NTEN_LOCUS14872</name>
</gene>
<protein>
    <submittedName>
        <fullName evidence="2">Uncharacterized protein</fullName>
    </submittedName>
</protein>
<evidence type="ECO:0000313" key="3">
    <source>
        <dbReference type="Proteomes" id="UP000479000"/>
    </source>
</evidence>
<keyword evidence="3" id="KW-1185">Reference proteome</keyword>
<feature type="compositionally biased region" description="Basic residues" evidence="1">
    <location>
        <begin position="156"/>
        <end position="170"/>
    </location>
</feature>
<feature type="compositionally biased region" description="Basic and acidic residues" evidence="1">
    <location>
        <begin position="131"/>
        <end position="147"/>
    </location>
</feature>
<accession>A0A6H5H2L6</accession>
<sequence>MFLSLGSKLVLLGMRYKTEWDLLLQFAQRTPYFTFHAVGSRSRVGETKVDTHNKRIFSPASRGNPRAPAILTFEATRKINRINRSIRCLIARTIETSVCRTICRRRRRTRYFGFCRLVTRPNGRNCWCPGSRREGRAPEIRRPRGPRDPGPTLGARGRRGPATGRRRYARGPRGVQIRAARREGDRTVGLRQRGRLRRHRTKPPRPRPHRRSVPRESCRSRGRRLRQEPPPPNRPRTTRRRRRPPPPICHPGTESKFYRRPPSRHALGITKLTENVKKTSPKN</sequence>
<organism evidence="2 3">
    <name type="scientific">Nesidiocoris tenuis</name>
    <dbReference type="NCBI Taxonomy" id="355587"/>
    <lineage>
        <taxon>Eukaryota</taxon>
        <taxon>Metazoa</taxon>
        <taxon>Ecdysozoa</taxon>
        <taxon>Arthropoda</taxon>
        <taxon>Hexapoda</taxon>
        <taxon>Insecta</taxon>
        <taxon>Pterygota</taxon>
        <taxon>Neoptera</taxon>
        <taxon>Paraneoptera</taxon>
        <taxon>Hemiptera</taxon>
        <taxon>Heteroptera</taxon>
        <taxon>Panheteroptera</taxon>
        <taxon>Cimicomorpha</taxon>
        <taxon>Miridae</taxon>
        <taxon>Dicyphina</taxon>
        <taxon>Nesidiocoris</taxon>
    </lineage>
</organism>